<dbReference type="RefSeq" id="WP_207173569.1">
    <property type="nucleotide sequence ID" value="NZ_NRSJ01000017.1"/>
</dbReference>
<feature type="binding site" description="axial binding residue" evidence="4">
    <location>
        <position position="181"/>
    </location>
    <ligand>
        <name>heme c</name>
        <dbReference type="ChEBI" id="CHEBI:61717"/>
        <label>1</label>
    </ligand>
    <ligandPart>
        <name>Fe</name>
        <dbReference type="ChEBI" id="CHEBI:18248"/>
    </ligandPart>
</feature>
<feature type="binding site" description="covalent" evidence="3">
    <location>
        <position position="193"/>
    </location>
    <ligand>
        <name>heme c</name>
        <dbReference type="ChEBI" id="CHEBI:61717"/>
        <label>1</label>
    </ligand>
</feature>
<organism evidence="6 7">
    <name type="scientific">Halochromatium glycolicum</name>
    <dbReference type="NCBI Taxonomy" id="85075"/>
    <lineage>
        <taxon>Bacteria</taxon>
        <taxon>Pseudomonadati</taxon>
        <taxon>Pseudomonadota</taxon>
        <taxon>Gammaproteobacteria</taxon>
        <taxon>Chromatiales</taxon>
        <taxon>Chromatiaceae</taxon>
        <taxon>Halochromatium</taxon>
    </lineage>
</organism>
<dbReference type="GO" id="GO:0047991">
    <property type="term" value="F:hydroxylamine oxidase activity"/>
    <property type="evidence" value="ECO:0007669"/>
    <property type="project" value="UniProtKB-UniRule"/>
</dbReference>
<evidence type="ECO:0000256" key="2">
    <source>
        <dbReference type="PIRNR" id="PIRNR000242"/>
    </source>
</evidence>
<feature type="binding site" description="axial binding residue" evidence="4">
    <location>
        <position position="299"/>
    </location>
    <ligand>
        <name>heme c</name>
        <dbReference type="ChEBI" id="CHEBI:61717"/>
        <label>8</label>
    </ligand>
    <ligandPart>
        <name>Fe</name>
        <dbReference type="ChEBI" id="CHEBI:18248"/>
    </ligandPart>
</feature>
<reference evidence="6" key="2">
    <citation type="journal article" date="2020" name="Microorganisms">
        <title>Osmotic Adaptation and Compatible Solute Biosynthesis of Phototrophic Bacteria as Revealed from Genome Analyses.</title>
        <authorList>
            <person name="Imhoff J.F."/>
            <person name="Rahn T."/>
            <person name="Kunzel S."/>
            <person name="Keller A."/>
            <person name="Neulinger S.C."/>
        </authorList>
    </citation>
    <scope>NUCLEOTIDE SEQUENCE</scope>
    <source>
        <strain evidence="6">DSM 11080</strain>
    </source>
</reference>
<comment type="cofactor">
    <cofactor evidence="2">
        <name>heme c</name>
        <dbReference type="ChEBI" id="CHEBI:61717"/>
    </cofactor>
    <text evidence="2">Binds 8 heme c groups per subunit. One of them, heme-4, is an atypical heme c (unusual heme c binding motif CXXXXCH) and is called P460. Catalysis takes place at heme-4/P460. The other c-type hemes mediate electron transfer to the external electron acceptor, which is a cytochrome c-type protein.</text>
</comment>
<feature type="binding site" description="covalent" evidence="3">
    <location>
        <position position="167"/>
    </location>
    <ligand>
        <name>heme c</name>
        <dbReference type="ChEBI" id="CHEBI:61717"/>
        <label>1</label>
    </ligand>
</feature>
<feature type="binding site" description="covalent" evidence="3">
    <location>
        <position position="383"/>
    </location>
    <ligand>
        <name>heme c</name>
        <dbReference type="ChEBI" id="CHEBI:61717"/>
        <label>1</label>
    </ligand>
</feature>
<evidence type="ECO:0000256" key="3">
    <source>
        <dbReference type="PIRSR" id="PIRSR000242-1"/>
    </source>
</evidence>
<dbReference type="EMBL" id="NRSJ01000017">
    <property type="protein sequence ID" value="MBK1705022.1"/>
    <property type="molecule type" value="Genomic_DNA"/>
</dbReference>
<evidence type="ECO:0000256" key="4">
    <source>
        <dbReference type="PIRSR" id="PIRSR000242-2"/>
    </source>
</evidence>
<keyword evidence="1 5" id="KW-0732">Signal</keyword>
<feature type="binding site" description="covalent" evidence="3">
    <location>
        <position position="104"/>
    </location>
    <ligand>
        <name>heme c</name>
        <dbReference type="ChEBI" id="CHEBI:61717"/>
        <label>1</label>
    </ligand>
</feature>
<evidence type="ECO:0000256" key="1">
    <source>
        <dbReference type="ARBA" id="ARBA00022729"/>
    </source>
</evidence>
<feature type="binding site" description="covalent" evidence="3">
    <location>
        <position position="196"/>
    </location>
    <ligand>
        <name>heme c</name>
        <dbReference type="ChEBI" id="CHEBI:61717"/>
        <label>3</label>
    </ligand>
</feature>
<feature type="binding site" description="covalent" evidence="3">
    <location>
        <position position="170"/>
    </location>
    <ligand>
        <name>heme c</name>
        <dbReference type="ChEBI" id="CHEBI:61717"/>
        <label>1</label>
    </ligand>
</feature>
<evidence type="ECO:0000256" key="5">
    <source>
        <dbReference type="SAM" id="SignalP"/>
    </source>
</evidence>
<dbReference type="Proteomes" id="UP001296776">
    <property type="component" value="Unassembled WGS sequence"/>
</dbReference>
<dbReference type="Gene3D" id="1.20.850.10">
    <property type="entry name" value="Hydroxylamine Oxidoreductase, Chain A, domain 2"/>
    <property type="match status" value="1"/>
</dbReference>
<dbReference type="PROSITE" id="PS51257">
    <property type="entry name" value="PROKAR_LIPOPROTEIN"/>
    <property type="match status" value="1"/>
</dbReference>
<feature type="chain" id="PRO_5042548988" description="Hydroxylamine oxidoreductase" evidence="5">
    <location>
        <begin position="20"/>
        <end position="523"/>
    </location>
</feature>
<feature type="binding site" description="covalent" evidence="3">
    <location>
        <position position="259"/>
    </location>
    <ligand>
        <name>heme c</name>
        <dbReference type="ChEBI" id="CHEBI:61717"/>
        <label>1</label>
    </ligand>
</feature>
<feature type="binding site" description="covalent" evidence="3">
    <location>
        <position position="262"/>
    </location>
    <ligand>
        <name>heme c</name>
        <dbReference type="ChEBI" id="CHEBI:61717"/>
        <label>1</label>
    </ligand>
</feature>
<keyword evidence="7" id="KW-1185">Reference proteome</keyword>
<feature type="binding site" description="axial binding residue" evidence="4">
    <location>
        <position position="197"/>
    </location>
    <ligand>
        <name>heme c</name>
        <dbReference type="ChEBI" id="CHEBI:61717"/>
        <label>3</label>
    </ligand>
    <ligandPart>
        <name>Fe</name>
        <dbReference type="ChEBI" id="CHEBI:18248"/>
    </ligandPart>
</feature>
<feature type="binding site" description="axial binding residue" evidence="4">
    <location>
        <position position="479"/>
    </location>
    <ligand>
        <name>heme c</name>
        <dbReference type="ChEBI" id="CHEBI:61717"/>
        <label>7</label>
    </ligand>
    <ligandPart>
        <name>Fe</name>
        <dbReference type="ChEBI" id="CHEBI:18248"/>
    </ligandPart>
</feature>
<feature type="binding site" description="axial binding residue" evidence="4">
    <location>
        <position position="105"/>
    </location>
    <ligand>
        <name>heme c</name>
        <dbReference type="ChEBI" id="CHEBI:61717"/>
        <label>1</label>
    </ligand>
    <ligandPart>
        <name>Fe</name>
        <dbReference type="ChEBI" id="CHEBI:18248"/>
    </ligandPart>
</feature>
<feature type="binding site" description="covalent" evidence="3">
    <location>
        <position position="279"/>
    </location>
    <ligand>
        <name>heme c</name>
        <dbReference type="ChEBI" id="CHEBI:61717"/>
        <label>1</label>
    </ligand>
</feature>
<comment type="subunit">
    <text evidence="2">Homotrimer.</text>
</comment>
<keyword evidence="2 3" id="KW-0349">Heme</keyword>
<dbReference type="FunFam" id="1.10.780.10:FF:000001">
    <property type="entry name" value="Hydroxylamine oxidoreductase"/>
    <property type="match status" value="1"/>
</dbReference>
<feature type="binding site" description="axial binding residue" evidence="4">
    <location>
        <position position="224"/>
    </location>
    <ligand>
        <name>heme c</name>
        <dbReference type="ChEBI" id="CHEBI:61717"/>
        <label>6</label>
    </ligand>
    <ligandPart>
        <name>Fe</name>
        <dbReference type="ChEBI" id="CHEBI:18248"/>
    </ligandPart>
</feature>
<keyword evidence="2 4" id="KW-0408">Iron</keyword>
<feature type="binding site" description="covalent" evidence="3">
    <location>
        <position position="334"/>
    </location>
    <ligand>
        <name>heme c</name>
        <dbReference type="ChEBI" id="CHEBI:61717"/>
        <label>7</label>
    </ligand>
</feature>
<comment type="function">
    <text evidence="2">Catalyzes the oxidation of hydroxylamine to nitrite. The electrons released in the reaction are partitioned to ammonium monooxygenase and to the respiratory chain. The immediate acceptor of electrons from HAO is cytochrome c-554.</text>
</comment>
<feature type="binding site" description="covalent" evidence="3">
    <location>
        <position position="282"/>
    </location>
    <ligand>
        <name>heme c</name>
        <dbReference type="ChEBI" id="CHEBI:61717"/>
        <label>1</label>
    </ligand>
</feature>
<feature type="signal peptide" evidence="5">
    <location>
        <begin position="1"/>
        <end position="19"/>
    </location>
</feature>
<dbReference type="Gene3D" id="1.10.780.10">
    <property type="entry name" value="Hydroxylamine Oxidoreductase, Chain A, domain 1"/>
    <property type="match status" value="1"/>
</dbReference>
<feature type="binding site" description="covalent" evidence="3">
    <location>
        <position position="331"/>
    </location>
    <ligand>
        <name>heme c</name>
        <dbReference type="ChEBI" id="CHEBI:61717"/>
        <label>1</label>
    </ligand>
</feature>
<evidence type="ECO:0000313" key="7">
    <source>
        <dbReference type="Proteomes" id="UP001296776"/>
    </source>
</evidence>
<reference evidence="6" key="1">
    <citation type="submission" date="2017-08" db="EMBL/GenBank/DDBJ databases">
        <authorList>
            <person name="Imhoff J.F."/>
            <person name="Rahn T."/>
            <person name="Kuenzel S."/>
            <person name="Neulinger S.C."/>
        </authorList>
    </citation>
    <scope>NUCLEOTIDE SEQUENCE</scope>
    <source>
        <strain evidence="6">DSM 11080</strain>
    </source>
</reference>
<dbReference type="InterPro" id="IPR012138">
    <property type="entry name" value="HAO"/>
</dbReference>
<feature type="binding site" description="axial binding residue" evidence="4">
    <location>
        <position position="253"/>
    </location>
    <ligand>
        <name>heme c</name>
        <dbReference type="ChEBI" id="CHEBI:61717"/>
        <label>4</label>
    </ligand>
    <ligandPart>
        <name>Fe</name>
        <dbReference type="ChEBI" id="CHEBI:18248"/>
    </ligandPart>
</feature>
<dbReference type="GO" id="GO:0046872">
    <property type="term" value="F:metal ion binding"/>
    <property type="evidence" value="ECO:0007669"/>
    <property type="project" value="UniProtKB-UniRule"/>
</dbReference>
<feature type="binding site" description="axial binding residue" evidence="4">
    <location>
        <position position="344"/>
    </location>
    <ligand>
        <name>heme c</name>
        <dbReference type="ChEBI" id="CHEBI:61717"/>
        <label>5</label>
    </ligand>
    <ligandPart>
        <name>Fe</name>
        <dbReference type="ChEBI" id="CHEBI:18248"/>
    </ligandPart>
</feature>
<dbReference type="InterPro" id="IPR036280">
    <property type="entry name" value="Multihaem_cyt_sf"/>
</dbReference>
<feature type="binding site" description="axial binding residue" evidence="4">
    <location>
        <position position="283"/>
    </location>
    <ligand>
        <name>heme c</name>
        <dbReference type="ChEBI" id="CHEBI:61717"/>
        <label>6</label>
    </ligand>
    <ligandPart>
        <name>Fe</name>
        <dbReference type="ChEBI" id="CHEBI:18248"/>
    </ligandPart>
</feature>
<feature type="binding site" description="covalent" evidence="3">
    <location>
        <position position="101"/>
    </location>
    <ligand>
        <name>heme c</name>
        <dbReference type="ChEBI" id="CHEBI:61717"/>
        <label>1</label>
    </ligand>
</feature>
<accession>A0AAJ0XAN1</accession>
<dbReference type="Pfam" id="PF13447">
    <property type="entry name" value="Multi-haem_cyto"/>
    <property type="match status" value="1"/>
</dbReference>
<dbReference type="PIRSF" id="PIRSF000242">
    <property type="entry name" value="HAO"/>
    <property type="match status" value="1"/>
</dbReference>
<feature type="binding site" description="axial binding residue" evidence="4">
    <location>
        <position position="171"/>
    </location>
    <ligand>
        <name>heme c</name>
        <dbReference type="ChEBI" id="CHEBI:61717"/>
        <label>2</label>
    </ligand>
    <ligandPart>
        <name>Fe</name>
        <dbReference type="ChEBI" id="CHEBI:18248"/>
    </ligandPart>
</feature>
<dbReference type="InterPro" id="IPR051829">
    <property type="entry name" value="Multiheme_Cytochr_ET"/>
</dbReference>
<comment type="caution">
    <text evidence="6">The sequence shown here is derived from an EMBL/GenBank/DDBJ whole genome shotgun (WGS) entry which is preliminary data.</text>
</comment>
<name>A0AAJ0XAN1_9GAMM</name>
<feature type="binding site" description="axial binding residue" evidence="4">
    <location>
        <position position="263"/>
    </location>
    <ligand>
        <name>heme c</name>
        <dbReference type="ChEBI" id="CHEBI:61717"/>
        <label>5</label>
    </ligand>
    <ligandPart>
        <name>Fe</name>
        <dbReference type="ChEBI" id="CHEBI:18248"/>
    </ligandPart>
</feature>
<feature type="binding site" description="covalent" evidence="3">
    <location>
        <position position="252"/>
    </location>
    <ligand>
        <name>heme c</name>
        <dbReference type="ChEBI" id="CHEBI:61717"/>
        <label>1</label>
    </ligand>
</feature>
<feature type="binding site" description="axial binding residue" evidence="4">
    <location>
        <position position="335"/>
    </location>
    <ligand>
        <name>heme c</name>
        <dbReference type="ChEBI" id="CHEBI:61717"/>
        <label>7</label>
    </ligand>
    <ligandPart>
        <name>Fe</name>
        <dbReference type="ChEBI" id="CHEBI:18248"/>
    </ligandPart>
</feature>
<dbReference type="AlphaFoldDB" id="A0AAJ0XAN1"/>
<dbReference type="PANTHER" id="PTHR35038">
    <property type="entry name" value="DISSIMILATORY SULFITE REDUCTASE SIRA"/>
    <property type="match status" value="1"/>
</dbReference>
<comment type="catalytic activity">
    <reaction evidence="2">
        <text>hydroxylamine + 3 Fe(III)-[cytochrome c] = nitric oxide + 3 Fe(II)-[cytochrome c] + 3 H(+)</text>
        <dbReference type="Rhea" id="RHEA:45036"/>
        <dbReference type="Rhea" id="RHEA-COMP:10350"/>
        <dbReference type="Rhea" id="RHEA-COMP:14399"/>
        <dbReference type="ChEBI" id="CHEBI:15378"/>
        <dbReference type="ChEBI" id="CHEBI:15429"/>
        <dbReference type="ChEBI" id="CHEBI:16480"/>
        <dbReference type="ChEBI" id="CHEBI:29033"/>
        <dbReference type="ChEBI" id="CHEBI:29034"/>
    </reaction>
</comment>
<feature type="binding site" description="axial binding residue" evidence="4">
    <location>
        <position position="121"/>
    </location>
    <ligand>
        <name>heme c</name>
        <dbReference type="ChEBI" id="CHEBI:61717"/>
        <label>3</label>
    </ligand>
    <ligandPart>
        <name>Fe</name>
        <dbReference type="ChEBI" id="CHEBI:18248"/>
    </ligandPart>
</feature>
<comment type="catalytic activity">
    <reaction evidence="2">
        <text>hydroxylamine + 4 Fe(III)-[cytochrome c] + H2O = 4 Fe(II)-[cytochrome c] + nitrite + 5 H(+)</text>
        <dbReference type="Rhea" id="RHEA:45032"/>
        <dbReference type="Rhea" id="RHEA-COMP:10350"/>
        <dbReference type="Rhea" id="RHEA-COMP:14399"/>
        <dbReference type="ChEBI" id="CHEBI:15377"/>
        <dbReference type="ChEBI" id="CHEBI:15378"/>
        <dbReference type="ChEBI" id="CHEBI:15429"/>
        <dbReference type="ChEBI" id="CHEBI:16301"/>
        <dbReference type="ChEBI" id="CHEBI:29033"/>
        <dbReference type="ChEBI" id="CHEBI:29034"/>
    </reaction>
</comment>
<feature type="binding site" description="axial binding residue" evidence="4">
    <location>
        <position position="384"/>
    </location>
    <ligand>
        <name>heme c</name>
        <dbReference type="ChEBI" id="CHEBI:61717"/>
        <label>8</label>
    </ligand>
    <ligandPart>
        <name>Fe</name>
        <dbReference type="ChEBI" id="CHEBI:18248"/>
    </ligandPart>
</feature>
<proteinExistence type="predicted"/>
<feature type="binding site" description="covalent" evidence="3">
    <location>
        <position position="380"/>
    </location>
    <ligand>
        <name>heme c</name>
        <dbReference type="ChEBI" id="CHEBI:61717"/>
        <label>1</label>
    </ligand>
</feature>
<gene>
    <name evidence="6" type="ORF">CKO40_10830</name>
</gene>
<dbReference type="GO" id="GO:0019331">
    <property type="term" value="P:anaerobic respiration, using ammonium as electron donor"/>
    <property type="evidence" value="ECO:0007669"/>
    <property type="project" value="UniProtKB-UniRule"/>
</dbReference>
<evidence type="ECO:0000313" key="6">
    <source>
        <dbReference type="EMBL" id="MBK1705022.1"/>
    </source>
</evidence>
<keyword evidence="2" id="KW-0560">Oxidoreductase</keyword>
<feature type="binding site" description="axial binding residue" evidence="4">
    <location>
        <position position="266"/>
    </location>
    <ligand>
        <name>heme c</name>
        <dbReference type="ChEBI" id="CHEBI:61717"/>
        <label>2</label>
    </ligand>
    <ligandPart>
        <name>Fe</name>
        <dbReference type="ChEBI" id="CHEBI:18248"/>
    </ligandPart>
</feature>
<dbReference type="SUPFAM" id="SSF48695">
    <property type="entry name" value="Multiheme cytochromes"/>
    <property type="match status" value="1"/>
</dbReference>
<protein>
    <recommendedName>
        <fullName evidence="2">Hydroxylamine oxidoreductase</fullName>
        <shortName evidence="2">HAO</shortName>
        <ecNumber evidence="2">1.7.2.6</ecNumber>
    </recommendedName>
</protein>
<feature type="binding site" description="covalent" evidence="3">
    <location>
        <position position="249"/>
    </location>
    <ligand>
        <name>heme c</name>
        <dbReference type="ChEBI" id="CHEBI:61717"/>
        <label>1</label>
    </ligand>
</feature>
<sequence length="523" mass="59452">MIARIATLLFLLIGACSYAGNDNEASKDANENQAAKDVNGYEVSKGAYDYEALKEKYYADHPGKGKYTDLWEPIPIQQYWNPVSFYEPPNTVEGSFTAEECIACHQTTSPGWVHAWSDSSHANLDEIRNLDEGDPRFYKKAKLETIEKELQSRGVLAADEQLESVSCIDCHAGVGKTSMDHQTELKLPDRAMCGACHVQEFAEAESEKEQKWPQGQWPDGHPSHAMDWKANVETAIWAGMPQREVAQGCDMCHYQQNKCDGCHTRHTFSAAEARKPEACATCHNGVDHNEFENYMLSKHGVIYETMGKDNWNFEVQLKDHLTEGEYTAPTCATCHFEYKGEFSHNLVRKVRWGFNPTPEIADNLDHPWFEERKQAWVASCAQCHSQRFAKAWLDTADKGTIQGLEVEQEAKEIVQKLYDDGLMVGQKTNRPAPPAPAEDAPGDFYGLFWAKGNNPSFSGRTHAEMWEHDLIKHYKGLFHVNPGGFTYSEGWARLMRRYTEIQDRNTQVREMAELKEKFEELSK</sequence>
<keyword evidence="2 4" id="KW-0479">Metal-binding</keyword>
<dbReference type="EC" id="1.7.2.6" evidence="2"/>